<organism evidence="3 4">
    <name type="scientific">Opisthorchis felineus</name>
    <dbReference type="NCBI Taxonomy" id="147828"/>
    <lineage>
        <taxon>Eukaryota</taxon>
        <taxon>Metazoa</taxon>
        <taxon>Spiralia</taxon>
        <taxon>Lophotrochozoa</taxon>
        <taxon>Platyhelminthes</taxon>
        <taxon>Trematoda</taxon>
        <taxon>Digenea</taxon>
        <taxon>Opisthorchiida</taxon>
        <taxon>Opisthorchiata</taxon>
        <taxon>Opisthorchiidae</taxon>
        <taxon>Opisthorchis</taxon>
    </lineage>
</organism>
<gene>
    <name evidence="3" type="ORF">CRM22_010856</name>
</gene>
<accession>A0A4S2KQL1</accession>
<sequence length="501" mass="56155">MPARRGRRGRVGRPGNPPLNTSYSLPDCCEDCRKCVQTCDGEDSFFRCPDADDSFLCTWCKKEYPLILAASCGHQFCKILVEFCRCAAGAVLIVEYEPPGSDPGGLKAVGGGFRFLKEGNLKVKLSRVRLDFQICFTPDPACVEDVVLPISACPIDKHFIRESRLAEFIFLATQEGLANESSDGGAIRALKSRVDSLTIVMNRLIEHLAIRNMLNESKATKNTILTNRIENIHPMQQKEPQKGPLISDFEDSEPEKAARVGQTVDFDALNNACRAMNIAMLCNLPVESRLDPSQPTELVITSTNVRQLLPRFWKKAAEENWSDEEKVQRLRMICDPALQRLLDNADVFRKDWAYISSTLYGDHVLDEISMVRCLGSARQRFGETPHQWYLRVCSIVERGLPPGPLQDWEVRSAFIRGLHPRYQQALGTGKLSSITEIIERCSQVDIFVGDPASARGDQANCRKTCYQCGNRGHVMRDCPQTKGSLDPMDPGRLTEFFTDCP</sequence>
<dbReference type="PROSITE" id="PS50158">
    <property type="entry name" value="ZF_CCHC"/>
    <property type="match status" value="1"/>
</dbReference>
<evidence type="ECO:0000256" key="1">
    <source>
        <dbReference type="PROSITE-ProRule" id="PRU00047"/>
    </source>
</evidence>
<evidence type="ECO:0000313" key="4">
    <source>
        <dbReference type="Proteomes" id="UP000308267"/>
    </source>
</evidence>
<dbReference type="InterPro" id="IPR001878">
    <property type="entry name" value="Znf_CCHC"/>
</dbReference>
<keyword evidence="1" id="KW-0862">Zinc</keyword>
<evidence type="ECO:0000259" key="2">
    <source>
        <dbReference type="PROSITE" id="PS50158"/>
    </source>
</evidence>
<evidence type="ECO:0000313" key="3">
    <source>
        <dbReference type="EMBL" id="TGZ50349.1"/>
    </source>
</evidence>
<dbReference type="SMART" id="SM00343">
    <property type="entry name" value="ZnF_C2HC"/>
    <property type="match status" value="1"/>
</dbReference>
<keyword evidence="1" id="KW-0863">Zinc-finger</keyword>
<dbReference type="Gene3D" id="4.10.60.10">
    <property type="entry name" value="Zinc finger, CCHC-type"/>
    <property type="match status" value="1"/>
</dbReference>
<dbReference type="Pfam" id="PF00098">
    <property type="entry name" value="zf-CCHC"/>
    <property type="match status" value="1"/>
</dbReference>
<name>A0A4S2KQL1_OPIFE</name>
<dbReference type="SUPFAM" id="SSF57756">
    <property type="entry name" value="Retrovirus zinc finger-like domains"/>
    <property type="match status" value="1"/>
</dbReference>
<dbReference type="InterPro" id="IPR036875">
    <property type="entry name" value="Znf_CCHC_sf"/>
</dbReference>
<proteinExistence type="predicted"/>
<comment type="caution">
    <text evidence="3">The sequence shown here is derived from an EMBL/GenBank/DDBJ whole genome shotgun (WGS) entry which is preliminary data.</text>
</comment>
<dbReference type="GO" id="GO:0008270">
    <property type="term" value="F:zinc ion binding"/>
    <property type="evidence" value="ECO:0007669"/>
    <property type="project" value="UniProtKB-KW"/>
</dbReference>
<protein>
    <recommendedName>
        <fullName evidence="2">CCHC-type domain-containing protein</fullName>
    </recommendedName>
</protein>
<dbReference type="Proteomes" id="UP000308267">
    <property type="component" value="Unassembled WGS sequence"/>
</dbReference>
<dbReference type="OrthoDB" id="6224156at2759"/>
<keyword evidence="4" id="KW-1185">Reference proteome</keyword>
<dbReference type="EMBL" id="SJOL01010839">
    <property type="protein sequence ID" value="TGZ50349.1"/>
    <property type="molecule type" value="Genomic_DNA"/>
</dbReference>
<feature type="domain" description="CCHC-type" evidence="2">
    <location>
        <begin position="465"/>
        <end position="480"/>
    </location>
</feature>
<keyword evidence="1" id="KW-0479">Metal-binding</keyword>
<dbReference type="GO" id="GO:0003676">
    <property type="term" value="F:nucleic acid binding"/>
    <property type="evidence" value="ECO:0007669"/>
    <property type="project" value="InterPro"/>
</dbReference>
<dbReference type="AlphaFoldDB" id="A0A4S2KQL1"/>
<reference evidence="3 4" key="1">
    <citation type="journal article" date="2019" name="BMC Genomics">
        <title>New insights from Opisthorchis felineus genome: update on genomics of the epidemiologically important liver flukes.</title>
        <authorList>
            <person name="Ershov N.I."/>
            <person name="Mordvinov V.A."/>
            <person name="Prokhortchouk E.B."/>
            <person name="Pakharukova M.Y."/>
            <person name="Gunbin K.V."/>
            <person name="Ustyantsev K."/>
            <person name="Genaev M.A."/>
            <person name="Blinov A.G."/>
            <person name="Mazur A."/>
            <person name="Boulygina E."/>
            <person name="Tsygankova S."/>
            <person name="Khrameeva E."/>
            <person name="Chekanov N."/>
            <person name="Fan G."/>
            <person name="Xiao A."/>
            <person name="Zhang H."/>
            <person name="Xu X."/>
            <person name="Yang H."/>
            <person name="Solovyev V."/>
            <person name="Lee S.M."/>
            <person name="Liu X."/>
            <person name="Afonnikov D.A."/>
            <person name="Skryabin K.G."/>
        </authorList>
    </citation>
    <scope>NUCLEOTIDE SEQUENCE [LARGE SCALE GENOMIC DNA]</scope>
    <source>
        <strain evidence="3">AK-0245</strain>
        <tissue evidence="3">Whole organism</tissue>
    </source>
</reference>